<reference evidence="2 3" key="1">
    <citation type="submission" date="2015-11" db="EMBL/GenBank/DDBJ databases">
        <title>Exploring the genomic traits of fungus-feeding bacterial genus Collimonas.</title>
        <authorList>
            <person name="Song C."/>
            <person name="Schmidt R."/>
            <person name="de Jager V."/>
            <person name="Krzyzanowska D."/>
            <person name="Jongedijk E."/>
            <person name="Cankar K."/>
            <person name="Beekwilder J."/>
            <person name="van Veen A."/>
            <person name="de Boer W."/>
            <person name="van Veen J.A."/>
            <person name="Garbeva P."/>
        </authorList>
    </citation>
    <scope>NUCLEOTIDE SEQUENCE [LARGE SCALE GENOMIC DNA]</scope>
    <source>
        <strain evidence="2 3">Ter291</strain>
    </source>
</reference>
<keyword evidence="3" id="KW-1185">Reference proteome</keyword>
<feature type="signal peptide" evidence="1">
    <location>
        <begin position="1"/>
        <end position="25"/>
    </location>
</feature>
<gene>
    <name evidence="2" type="ORF">CPter291_4180</name>
</gene>
<dbReference type="PROSITE" id="PS51257">
    <property type="entry name" value="PROKAR_LIPOPROTEIN"/>
    <property type="match status" value="1"/>
</dbReference>
<dbReference type="Proteomes" id="UP000074914">
    <property type="component" value="Chromosome"/>
</dbReference>
<evidence type="ECO:0000313" key="2">
    <source>
        <dbReference type="EMBL" id="AMP16410.1"/>
    </source>
</evidence>
<keyword evidence="1" id="KW-0732">Signal</keyword>
<sequence length="183" mass="18941">MRIKKIIAGMIIGVAACSGASLALAADSSRAAYSAAQDAADAAYKADRAKCDALSGNGKDVCVKEAKATREHSKQDAKVEYKKTPKALASARKSEADADYAVAREKCDSLAGNAKDVCLKQAKAGQSDAIANADKQLDISKAKADAREERADARYKVALAKCDALAGAAKDDCASAAKAELNK</sequence>
<organism evidence="2 3">
    <name type="scientific">Collimonas pratensis</name>
    <dbReference type="NCBI Taxonomy" id="279113"/>
    <lineage>
        <taxon>Bacteria</taxon>
        <taxon>Pseudomonadati</taxon>
        <taxon>Pseudomonadota</taxon>
        <taxon>Betaproteobacteria</taxon>
        <taxon>Burkholderiales</taxon>
        <taxon>Oxalobacteraceae</taxon>
        <taxon>Collimonas</taxon>
    </lineage>
</organism>
<accession>A0ABN4MDU0</accession>
<proteinExistence type="predicted"/>
<dbReference type="EMBL" id="CP013236">
    <property type="protein sequence ID" value="AMP16410.1"/>
    <property type="molecule type" value="Genomic_DNA"/>
</dbReference>
<protein>
    <recommendedName>
        <fullName evidence="4">Lipoprotein</fullName>
    </recommendedName>
</protein>
<dbReference type="RefSeq" id="WP_062118321.1">
    <property type="nucleotide sequence ID" value="NZ_CP013236.1"/>
</dbReference>
<name>A0ABN4MDU0_9BURK</name>
<feature type="chain" id="PRO_5045272367" description="Lipoprotein" evidence="1">
    <location>
        <begin position="26"/>
        <end position="183"/>
    </location>
</feature>
<evidence type="ECO:0008006" key="4">
    <source>
        <dbReference type="Google" id="ProtNLM"/>
    </source>
</evidence>
<evidence type="ECO:0000313" key="3">
    <source>
        <dbReference type="Proteomes" id="UP000074914"/>
    </source>
</evidence>
<evidence type="ECO:0000256" key="1">
    <source>
        <dbReference type="SAM" id="SignalP"/>
    </source>
</evidence>